<name>A0AAV4CN31_9GAST</name>
<proteinExistence type="predicted"/>
<protein>
    <submittedName>
        <fullName evidence="1">Uncharacterized protein</fullName>
    </submittedName>
</protein>
<evidence type="ECO:0000313" key="1">
    <source>
        <dbReference type="EMBL" id="GFO33322.1"/>
    </source>
</evidence>
<accession>A0AAV4CN31</accession>
<dbReference type="EMBL" id="BLXT01006766">
    <property type="protein sequence ID" value="GFO33322.1"/>
    <property type="molecule type" value="Genomic_DNA"/>
</dbReference>
<keyword evidence="2" id="KW-1185">Reference proteome</keyword>
<organism evidence="1 2">
    <name type="scientific">Plakobranchus ocellatus</name>
    <dbReference type="NCBI Taxonomy" id="259542"/>
    <lineage>
        <taxon>Eukaryota</taxon>
        <taxon>Metazoa</taxon>
        <taxon>Spiralia</taxon>
        <taxon>Lophotrochozoa</taxon>
        <taxon>Mollusca</taxon>
        <taxon>Gastropoda</taxon>
        <taxon>Heterobranchia</taxon>
        <taxon>Euthyneura</taxon>
        <taxon>Panpulmonata</taxon>
        <taxon>Sacoglossa</taxon>
        <taxon>Placobranchoidea</taxon>
        <taxon>Plakobranchidae</taxon>
        <taxon>Plakobranchus</taxon>
    </lineage>
</organism>
<evidence type="ECO:0000313" key="2">
    <source>
        <dbReference type="Proteomes" id="UP000735302"/>
    </source>
</evidence>
<sequence>MLSVSGLTVGWSFLNTDNEGDILNSEQNGCIEASQGTIVIVMAGEKKRFEVHPNMRKGNCRQIPSSVSPTSKKGRRACPCAMKDHFSYQ</sequence>
<dbReference type="AlphaFoldDB" id="A0AAV4CN31"/>
<gene>
    <name evidence="1" type="ORF">PoB_005982700</name>
</gene>
<dbReference type="Proteomes" id="UP000735302">
    <property type="component" value="Unassembled WGS sequence"/>
</dbReference>
<reference evidence="1 2" key="1">
    <citation type="journal article" date="2021" name="Elife">
        <title>Chloroplast acquisition without the gene transfer in kleptoplastic sea slugs, Plakobranchus ocellatus.</title>
        <authorList>
            <person name="Maeda T."/>
            <person name="Takahashi S."/>
            <person name="Yoshida T."/>
            <person name="Shimamura S."/>
            <person name="Takaki Y."/>
            <person name="Nagai Y."/>
            <person name="Toyoda A."/>
            <person name="Suzuki Y."/>
            <person name="Arimoto A."/>
            <person name="Ishii H."/>
            <person name="Satoh N."/>
            <person name="Nishiyama T."/>
            <person name="Hasebe M."/>
            <person name="Maruyama T."/>
            <person name="Minagawa J."/>
            <person name="Obokata J."/>
            <person name="Shigenobu S."/>
        </authorList>
    </citation>
    <scope>NUCLEOTIDE SEQUENCE [LARGE SCALE GENOMIC DNA]</scope>
</reference>
<comment type="caution">
    <text evidence="1">The sequence shown here is derived from an EMBL/GenBank/DDBJ whole genome shotgun (WGS) entry which is preliminary data.</text>
</comment>